<dbReference type="PATRIC" id="fig|82380.10.peg.2118"/>
<feature type="binding site" evidence="7">
    <location>
        <position position="160"/>
    </location>
    <ligand>
        <name>Mg(2+)</name>
        <dbReference type="ChEBI" id="CHEBI:18420"/>
        <label>1</label>
    </ligand>
</feature>
<feature type="domain" description="Endonuclease/exonuclease/phosphatase" evidence="10">
    <location>
        <begin position="4"/>
        <end position="258"/>
    </location>
</feature>
<feature type="region of interest" description="Disordered" evidence="9">
    <location>
        <begin position="267"/>
        <end position="286"/>
    </location>
</feature>
<evidence type="ECO:0000256" key="2">
    <source>
        <dbReference type="ARBA" id="ARBA00007092"/>
    </source>
</evidence>
<feature type="active site" evidence="6">
    <location>
        <position position="115"/>
    </location>
</feature>
<dbReference type="PROSITE" id="PS00728">
    <property type="entry name" value="AP_NUCLEASE_F1_3"/>
    <property type="match status" value="1"/>
</dbReference>
<evidence type="ECO:0000256" key="8">
    <source>
        <dbReference type="PIRSR" id="PIRSR604808-3"/>
    </source>
</evidence>
<feature type="binding site" evidence="7">
    <location>
        <position position="258"/>
    </location>
    <ligand>
        <name>Mg(2+)</name>
        <dbReference type="ChEBI" id="CHEBI:18420"/>
        <label>1</label>
    </ligand>
</feature>
<evidence type="ECO:0000256" key="7">
    <source>
        <dbReference type="PIRSR" id="PIRSR604808-2"/>
    </source>
</evidence>
<comment type="cofactor">
    <cofactor evidence="1">
        <name>Mn(2+)</name>
        <dbReference type="ChEBI" id="CHEBI:29035"/>
    </cofactor>
</comment>
<gene>
    <name evidence="11" type="primary">xthA</name>
    <name evidence="11" type="ORF">RN51_02107</name>
</gene>
<feature type="active site" description="Proton acceptor" evidence="6">
    <location>
        <position position="258"/>
    </location>
</feature>
<dbReference type="CDD" id="cd09086">
    <property type="entry name" value="ExoIII-like_AP-endo"/>
    <property type="match status" value="1"/>
</dbReference>
<organism evidence="11 12">
    <name type="scientific">Microbacterium oxydans</name>
    <dbReference type="NCBI Taxonomy" id="82380"/>
    <lineage>
        <taxon>Bacteria</taxon>
        <taxon>Bacillati</taxon>
        <taxon>Actinomycetota</taxon>
        <taxon>Actinomycetes</taxon>
        <taxon>Micrococcales</taxon>
        <taxon>Microbacteriaceae</taxon>
        <taxon>Microbacterium</taxon>
    </lineage>
</organism>
<feature type="site" description="Interaction with DNA substrate" evidence="8">
    <location>
        <position position="258"/>
    </location>
</feature>
<protein>
    <submittedName>
        <fullName evidence="11">Exodeoxyribonuclease III</fullName>
        <ecNumber evidence="11">3.1.11.2</ecNumber>
    </submittedName>
</protein>
<evidence type="ECO:0000256" key="3">
    <source>
        <dbReference type="ARBA" id="ARBA00022723"/>
    </source>
</evidence>
<dbReference type="InterPro" id="IPR036691">
    <property type="entry name" value="Endo/exonu/phosph_ase_sf"/>
</dbReference>
<dbReference type="PANTHER" id="PTHR43250:SF2">
    <property type="entry name" value="EXODEOXYRIBONUCLEASE III"/>
    <property type="match status" value="1"/>
</dbReference>
<keyword evidence="7" id="KW-0464">Manganese</keyword>
<dbReference type="NCBIfam" id="TIGR00633">
    <property type="entry name" value="xth"/>
    <property type="match status" value="1"/>
</dbReference>
<evidence type="ECO:0000256" key="4">
    <source>
        <dbReference type="ARBA" id="ARBA00022801"/>
    </source>
</evidence>
<keyword evidence="4 11" id="KW-0378">Hydrolase</keyword>
<dbReference type="GO" id="GO:0003677">
    <property type="term" value="F:DNA binding"/>
    <property type="evidence" value="ECO:0007669"/>
    <property type="project" value="InterPro"/>
</dbReference>
<dbReference type="PROSITE" id="PS51435">
    <property type="entry name" value="AP_NUCLEASE_F1_4"/>
    <property type="match status" value="1"/>
</dbReference>
<dbReference type="GO" id="GO:0046872">
    <property type="term" value="F:metal ion binding"/>
    <property type="evidence" value="ECO:0007669"/>
    <property type="project" value="UniProtKB-KW"/>
</dbReference>
<evidence type="ECO:0000313" key="12">
    <source>
        <dbReference type="Proteomes" id="UP000033725"/>
    </source>
</evidence>
<feature type="site" description="Important for catalytic activity" evidence="8">
    <location>
        <position position="228"/>
    </location>
</feature>
<dbReference type="InterPro" id="IPR037493">
    <property type="entry name" value="ExoIII-like"/>
</dbReference>
<dbReference type="PANTHER" id="PTHR43250">
    <property type="entry name" value="EXODEOXYRIBONUCLEASE III"/>
    <property type="match status" value="1"/>
</dbReference>
<accession>A0A0F0KMW5</accession>
<feature type="site" description="Transition state stabilizer" evidence="8">
    <location>
        <position position="160"/>
    </location>
</feature>
<evidence type="ECO:0000256" key="6">
    <source>
        <dbReference type="PIRSR" id="PIRSR604808-1"/>
    </source>
</evidence>
<dbReference type="InterPro" id="IPR020848">
    <property type="entry name" value="AP_endonuclease_F1_CS"/>
</dbReference>
<dbReference type="GO" id="GO:0004519">
    <property type="term" value="F:endonuclease activity"/>
    <property type="evidence" value="ECO:0007669"/>
    <property type="project" value="InterPro"/>
</dbReference>
<sequence length="286" mass="32044">MRLATWNVNSIRTRVTRTVEFAVREDIDVLAMQEIKCKPEQFPYGPFEEAGYHVEVHGLNQWNGVAIASRLPITDVRTSFDGMPGFAKGHEGPDAPLEARALGVMVDGVRVWSLYVPNGRSLEDPHYLYKLHWLEQLKRSTAAELSANPDLPLALVGDFNIIPFDVDNGDPDIVVGRSTHVSPQERDAFFAFQDAGVTDVVRPLIPEGFTYWDYQRLKFPRNEGVRIDFVLGSRTLAEAVQGASIHRDERKGEQPSDHVPVVVDLDSRRLGTDGADDDDDMPMIFS</sequence>
<evidence type="ECO:0000256" key="1">
    <source>
        <dbReference type="ARBA" id="ARBA00001936"/>
    </source>
</evidence>
<evidence type="ECO:0000313" key="11">
    <source>
        <dbReference type="EMBL" id="KJL22227.1"/>
    </source>
</evidence>
<dbReference type="AlphaFoldDB" id="A0A0F0KMW5"/>
<dbReference type="OrthoDB" id="9803914at2"/>
<proteinExistence type="inferred from homology"/>
<dbReference type="EMBL" id="JYIV01000026">
    <property type="protein sequence ID" value="KJL22227.1"/>
    <property type="molecule type" value="Genomic_DNA"/>
</dbReference>
<feature type="active site" description="Proton donor/acceptor" evidence="6">
    <location>
        <position position="158"/>
    </location>
</feature>
<comment type="similarity">
    <text evidence="2">Belongs to the DNA repair enzymes AP/ExoA family.</text>
</comment>
<feature type="binding site" evidence="7">
    <location>
        <position position="34"/>
    </location>
    <ligand>
        <name>Mg(2+)</name>
        <dbReference type="ChEBI" id="CHEBI:18420"/>
        <label>1</label>
    </ligand>
</feature>
<dbReference type="EC" id="3.1.11.2" evidence="11"/>
<feature type="binding site" evidence="7">
    <location>
        <position position="7"/>
    </location>
    <ligand>
        <name>Mg(2+)</name>
        <dbReference type="ChEBI" id="CHEBI:18420"/>
        <label>1</label>
    </ligand>
</feature>
<feature type="compositionally biased region" description="Acidic residues" evidence="9">
    <location>
        <begin position="274"/>
        <end position="286"/>
    </location>
</feature>
<dbReference type="RefSeq" id="WP_045263962.1">
    <property type="nucleotide sequence ID" value="NZ_JYIV01000026.1"/>
</dbReference>
<evidence type="ECO:0000256" key="5">
    <source>
        <dbReference type="ARBA" id="ARBA00022842"/>
    </source>
</evidence>
<dbReference type="GO" id="GO:0006281">
    <property type="term" value="P:DNA repair"/>
    <property type="evidence" value="ECO:0007669"/>
    <property type="project" value="InterPro"/>
</dbReference>
<comment type="cofactor">
    <cofactor evidence="7">
        <name>Mg(2+)</name>
        <dbReference type="ChEBI" id="CHEBI:18420"/>
    </cofactor>
    <cofactor evidence="7">
        <name>Mn(2+)</name>
        <dbReference type="ChEBI" id="CHEBI:29035"/>
    </cofactor>
    <text evidence="7">Probably binds two magnesium or manganese ions per subunit.</text>
</comment>
<dbReference type="GO" id="GO:0008311">
    <property type="term" value="F:double-stranded DNA 3'-5' DNA exonuclease activity"/>
    <property type="evidence" value="ECO:0007669"/>
    <property type="project" value="UniProtKB-EC"/>
</dbReference>
<keyword evidence="5 7" id="KW-0460">Magnesium</keyword>
<dbReference type="Proteomes" id="UP000033725">
    <property type="component" value="Unassembled WGS sequence"/>
</dbReference>
<dbReference type="Pfam" id="PF03372">
    <property type="entry name" value="Exo_endo_phos"/>
    <property type="match status" value="1"/>
</dbReference>
<evidence type="ECO:0000256" key="9">
    <source>
        <dbReference type="SAM" id="MobiDB-lite"/>
    </source>
</evidence>
<name>A0A0F0KMW5_9MICO</name>
<dbReference type="SUPFAM" id="SSF56219">
    <property type="entry name" value="DNase I-like"/>
    <property type="match status" value="1"/>
</dbReference>
<reference evidence="11 12" key="1">
    <citation type="submission" date="2015-02" db="EMBL/GenBank/DDBJ databases">
        <title>Draft genome sequences of ten Microbacterium spp. with emphasis on heavy metal contaminated environments.</title>
        <authorList>
            <person name="Corretto E."/>
        </authorList>
    </citation>
    <scope>NUCLEOTIDE SEQUENCE [LARGE SCALE GENOMIC DNA]</scope>
    <source>
        <strain evidence="11 12">BEL163</strain>
    </source>
</reference>
<dbReference type="InterPro" id="IPR005135">
    <property type="entry name" value="Endo/exonuclease/phosphatase"/>
</dbReference>
<evidence type="ECO:0000259" key="10">
    <source>
        <dbReference type="Pfam" id="PF03372"/>
    </source>
</evidence>
<feature type="binding site" evidence="7">
    <location>
        <position position="257"/>
    </location>
    <ligand>
        <name>Mg(2+)</name>
        <dbReference type="ChEBI" id="CHEBI:18420"/>
        <label>1</label>
    </ligand>
</feature>
<dbReference type="Gene3D" id="3.60.10.10">
    <property type="entry name" value="Endonuclease/exonuclease/phosphatase"/>
    <property type="match status" value="1"/>
</dbReference>
<keyword evidence="3 7" id="KW-0479">Metal-binding</keyword>
<comment type="caution">
    <text evidence="11">The sequence shown here is derived from an EMBL/GenBank/DDBJ whole genome shotgun (WGS) entry which is preliminary data.</text>
</comment>
<feature type="binding site" evidence="7">
    <location>
        <position position="158"/>
    </location>
    <ligand>
        <name>Mg(2+)</name>
        <dbReference type="ChEBI" id="CHEBI:18420"/>
        <label>1</label>
    </ligand>
</feature>
<dbReference type="InterPro" id="IPR004808">
    <property type="entry name" value="AP_endonuc_1"/>
</dbReference>